<dbReference type="GO" id="GO:0016020">
    <property type="term" value="C:membrane"/>
    <property type="evidence" value="ECO:0007669"/>
    <property type="project" value="UniProtKB-SubCell"/>
</dbReference>
<gene>
    <name evidence="11" type="ORF">CSA60_01650</name>
</gene>
<evidence type="ECO:0000256" key="7">
    <source>
        <dbReference type="PROSITE-ProRule" id="PRU00284"/>
    </source>
</evidence>
<accession>A0A2G6JP97</accession>
<dbReference type="SUPFAM" id="SSF58104">
    <property type="entry name" value="Methyl-accepting chemotaxis protein (MCP) signaling domain"/>
    <property type="match status" value="1"/>
</dbReference>
<keyword evidence="3 8" id="KW-1133">Transmembrane helix</keyword>
<dbReference type="CDD" id="cd11386">
    <property type="entry name" value="MCP_signal"/>
    <property type="match status" value="1"/>
</dbReference>
<dbReference type="FunFam" id="1.10.287.950:FF:000001">
    <property type="entry name" value="Methyl-accepting chemotaxis sensory transducer"/>
    <property type="match status" value="1"/>
</dbReference>
<dbReference type="SMART" id="SM00283">
    <property type="entry name" value="MA"/>
    <property type="match status" value="1"/>
</dbReference>
<feature type="transmembrane region" description="Helical" evidence="8">
    <location>
        <begin position="190"/>
        <end position="213"/>
    </location>
</feature>
<keyword evidence="5 7" id="KW-0807">Transducer</keyword>
<evidence type="ECO:0000256" key="5">
    <source>
        <dbReference type="ARBA" id="ARBA00023224"/>
    </source>
</evidence>
<dbReference type="Pfam" id="PF00672">
    <property type="entry name" value="HAMP"/>
    <property type="match status" value="1"/>
</dbReference>
<dbReference type="GO" id="GO:0007165">
    <property type="term" value="P:signal transduction"/>
    <property type="evidence" value="ECO:0007669"/>
    <property type="project" value="UniProtKB-KW"/>
</dbReference>
<dbReference type="AlphaFoldDB" id="A0A2G6JP97"/>
<dbReference type="InterPro" id="IPR004090">
    <property type="entry name" value="Chemotax_Me-accpt_rcpt"/>
</dbReference>
<dbReference type="InterPro" id="IPR003660">
    <property type="entry name" value="HAMP_dom"/>
</dbReference>
<evidence type="ECO:0000256" key="8">
    <source>
        <dbReference type="SAM" id="Phobius"/>
    </source>
</evidence>
<feature type="domain" description="Methyl-accepting transducer" evidence="9">
    <location>
        <begin position="272"/>
        <end position="508"/>
    </location>
</feature>
<dbReference type="GO" id="GO:0006935">
    <property type="term" value="P:chemotaxis"/>
    <property type="evidence" value="ECO:0007669"/>
    <property type="project" value="InterPro"/>
</dbReference>
<dbReference type="SMART" id="SM00304">
    <property type="entry name" value="HAMP"/>
    <property type="match status" value="2"/>
</dbReference>
<dbReference type="PRINTS" id="PR00260">
    <property type="entry name" value="CHEMTRNSDUCR"/>
</dbReference>
<dbReference type="Pfam" id="PF12729">
    <property type="entry name" value="4HB_MCP_1"/>
    <property type="match status" value="1"/>
</dbReference>
<comment type="subcellular location">
    <subcellularLocation>
        <location evidence="1">Membrane</location>
        <topology evidence="1">Multi-pass membrane protein</topology>
    </subcellularLocation>
</comment>
<dbReference type="PANTHER" id="PTHR32089">
    <property type="entry name" value="METHYL-ACCEPTING CHEMOTAXIS PROTEIN MCPB"/>
    <property type="match status" value="1"/>
</dbReference>
<feature type="transmembrane region" description="Helical" evidence="8">
    <location>
        <begin position="12"/>
        <end position="32"/>
    </location>
</feature>
<dbReference type="InterPro" id="IPR004089">
    <property type="entry name" value="MCPsignal_dom"/>
</dbReference>
<evidence type="ECO:0000256" key="6">
    <source>
        <dbReference type="ARBA" id="ARBA00029447"/>
    </source>
</evidence>
<dbReference type="Proteomes" id="UP000243469">
    <property type="component" value="Unassembled WGS sequence"/>
</dbReference>
<evidence type="ECO:0000256" key="1">
    <source>
        <dbReference type="ARBA" id="ARBA00004141"/>
    </source>
</evidence>
<evidence type="ECO:0000313" key="11">
    <source>
        <dbReference type="EMBL" id="PIE25040.1"/>
    </source>
</evidence>
<protein>
    <submittedName>
        <fullName evidence="11">Methyl-accepting chemotaxis protein</fullName>
    </submittedName>
</protein>
<sequence>MSLNRLSIRSKLILISILPIVGIAIIIATSLFELENSDAGVSRIYEDRVVPLEDLKIIADNYAIYVIDAVNKANAGMISGKEALQDVQLARKDISEKWQKYRATTLTAEEAKLADEADALFIAANRSLDKLEAGLKHTGMGNIKGRIDQFDGTLYTAIDPISAKIAELISLQLKVAYEERNKVKEVYNRAILVMLVLGVVVIAVLGTLGTMIYQSIRKPLDTLNTAMNRVATHSDLTATVPVTGRDELANMSENFNLMLTHQRELIGDIGSATHQLASAAEQMSSISIQANQSIDNQRLEIEQVASAMNEMVSTSQDVATHAEHADGQTQMMHKQAEQGNRIVTAAVSSTNTLVGHVSQVSDRIRAVEGDSESIGSIIGVITDIAEQTNLLALNAAIEAARAGDQGRGFAVVADEVRTLAQRTQHSTTEIQSAIERLQSGTKTAVDVMEQGQKEAELAGSKAAEAGDALQGISESMNMITDMNAHIASASEEQTSVAEEINRSLVSINDAAQESSEGATQIAAASDELSRLAVDLNAKVSQFKT</sequence>
<evidence type="ECO:0000256" key="2">
    <source>
        <dbReference type="ARBA" id="ARBA00022692"/>
    </source>
</evidence>
<name>A0A2G6JP97_NEPCE</name>
<comment type="similarity">
    <text evidence="6">Belongs to the methyl-accepting chemotaxis (MCP) protein family.</text>
</comment>
<dbReference type="PROSITE" id="PS50111">
    <property type="entry name" value="CHEMOTAXIS_TRANSDUC_2"/>
    <property type="match status" value="1"/>
</dbReference>
<evidence type="ECO:0000256" key="4">
    <source>
        <dbReference type="ARBA" id="ARBA00023136"/>
    </source>
</evidence>
<dbReference type="PANTHER" id="PTHR32089:SF119">
    <property type="entry name" value="METHYL-ACCEPTING CHEMOTAXIS PROTEIN CTPL"/>
    <property type="match status" value="1"/>
</dbReference>
<dbReference type="GO" id="GO:0004888">
    <property type="term" value="F:transmembrane signaling receptor activity"/>
    <property type="evidence" value="ECO:0007669"/>
    <property type="project" value="InterPro"/>
</dbReference>
<dbReference type="Gene3D" id="1.10.287.950">
    <property type="entry name" value="Methyl-accepting chemotaxis protein"/>
    <property type="match status" value="1"/>
</dbReference>
<reference evidence="11 12" key="1">
    <citation type="submission" date="2017-10" db="EMBL/GenBank/DDBJ databases">
        <title>Novel microbial diversity and functional potential in the marine mammal oral microbiome.</title>
        <authorList>
            <person name="Dudek N.K."/>
            <person name="Sun C.L."/>
            <person name="Burstein D."/>
            <person name="Kantor R.S."/>
            <person name="Aliaga Goltsman D.S."/>
            <person name="Bik E.M."/>
            <person name="Thomas B.C."/>
            <person name="Banfield J.F."/>
            <person name="Relman D.A."/>
        </authorList>
    </citation>
    <scope>NUCLEOTIDE SEQUENCE [LARGE SCALE GENOMIC DNA]</scope>
    <source>
        <strain evidence="11">DOLJORAL78_47_21</strain>
    </source>
</reference>
<dbReference type="InterPro" id="IPR024478">
    <property type="entry name" value="HlyB_4HB_MCP"/>
</dbReference>
<organism evidence="11 12">
    <name type="scientific">Neptuniibacter caesariensis</name>
    <dbReference type="NCBI Taxonomy" id="207954"/>
    <lineage>
        <taxon>Bacteria</taxon>
        <taxon>Pseudomonadati</taxon>
        <taxon>Pseudomonadota</taxon>
        <taxon>Gammaproteobacteria</taxon>
        <taxon>Oceanospirillales</taxon>
        <taxon>Oceanospirillaceae</taxon>
        <taxon>Neptuniibacter</taxon>
    </lineage>
</organism>
<dbReference type="CDD" id="cd06225">
    <property type="entry name" value="HAMP"/>
    <property type="match status" value="1"/>
</dbReference>
<dbReference type="Pfam" id="PF00015">
    <property type="entry name" value="MCPsignal"/>
    <property type="match status" value="1"/>
</dbReference>
<dbReference type="PROSITE" id="PS50885">
    <property type="entry name" value="HAMP"/>
    <property type="match status" value="1"/>
</dbReference>
<feature type="domain" description="HAMP" evidence="10">
    <location>
        <begin position="214"/>
        <end position="267"/>
    </location>
</feature>
<comment type="caution">
    <text evidence="11">The sequence shown here is derived from an EMBL/GenBank/DDBJ whole genome shotgun (WGS) entry which is preliminary data.</text>
</comment>
<evidence type="ECO:0000259" key="9">
    <source>
        <dbReference type="PROSITE" id="PS50111"/>
    </source>
</evidence>
<evidence type="ECO:0000259" key="10">
    <source>
        <dbReference type="PROSITE" id="PS50885"/>
    </source>
</evidence>
<proteinExistence type="inferred from homology"/>
<evidence type="ECO:0000256" key="3">
    <source>
        <dbReference type="ARBA" id="ARBA00022989"/>
    </source>
</evidence>
<dbReference type="EMBL" id="PDSH01000013">
    <property type="protein sequence ID" value="PIE25040.1"/>
    <property type="molecule type" value="Genomic_DNA"/>
</dbReference>
<evidence type="ECO:0000313" key="12">
    <source>
        <dbReference type="Proteomes" id="UP000243469"/>
    </source>
</evidence>
<keyword evidence="2 8" id="KW-0812">Transmembrane</keyword>
<keyword evidence="4 8" id="KW-0472">Membrane</keyword>